<dbReference type="Proteomes" id="UP000655225">
    <property type="component" value="Unassembled WGS sequence"/>
</dbReference>
<dbReference type="AlphaFoldDB" id="A0A835CWY5"/>
<gene>
    <name evidence="2" type="ORF">HHK36_033237</name>
</gene>
<evidence type="ECO:0008006" key="4">
    <source>
        <dbReference type="Google" id="ProtNLM"/>
    </source>
</evidence>
<feature type="signal peptide" evidence="1">
    <location>
        <begin position="1"/>
        <end position="31"/>
    </location>
</feature>
<evidence type="ECO:0000256" key="1">
    <source>
        <dbReference type="SAM" id="SignalP"/>
    </source>
</evidence>
<feature type="chain" id="PRO_5032933665" description="Secreted protein" evidence="1">
    <location>
        <begin position="32"/>
        <end position="107"/>
    </location>
</feature>
<proteinExistence type="predicted"/>
<keyword evidence="1" id="KW-0732">Signal</keyword>
<keyword evidence="3" id="KW-1185">Reference proteome</keyword>
<comment type="caution">
    <text evidence="2">The sequence shown here is derived from an EMBL/GenBank/DDBJ whole genome shotgun (WGS) entry which is preliminary data.</text>
</comment>
<protein>
    <recommendedName>
        <fullName evidence="4">Secreted protein</fullName>
    </recommendedName>
</protein>
<evidence type="ECO:0000313" key="3">
    <source>
        <dbReference type="Proteomes" id="UP000655225"/>
    </source>
</evidence>
<reference evidence="2 3" key="1">
    <citation type="submission" date="2020-04" db="EMBL/GenBank/DDBJ databases">
        <title>Plant Genome Project.</title>
        <authorList>
            <person name="Zhang R.-G."/>
        </authorList>
    </citation>
    <scope>NUCLEOTIDE SEQUENCE [LARGE SCALE GENOMIC DNA]</scope>
    <source>
        <strain evidence="2">YNK0</strain>
        <tissue evidence="2">Leaf</tissue>
    </source>
</reference>
<evidence type="ECO:0000313" key="2">
    <source>
        <dbReference type="EMBL" id="KAF8364788.1"/>
    </source>
</evidence>
<sequence length="107" mass="12231">MLSTGRPMSRLPTVQFLKWVMVATVWADARAMEELAIAGHVKCWFSSNGTFALEVNFEVSCNFKNVMIYIHHRGQGFDRMAQHITLLWALWRKNGSNGSREAEAMLK</sequence>
<name>A0A835CWY5_TETSI</name>
<dbReference type="EMBL" id="JABCRI010001264">
    <property type="protein sequence ID" value="KAF8364788.1"/>
    <property type="molecule type" value="Genomic_DNA"/>
</dbReference>
<organism evidence="2 3">
    <name type="scientific">Tetracentron sinense</name>
    <name type="common">Spur-leaf</name>
    <dbReference type="NCBI Taxonomy" id="13715"/>
    <lineage>
        <taxon>Eukaryota</taxon>
        <taxon>Viridiplantae</taxon>
        <taxon>Streptophyta</taxon>
        <taxon>Embryophyta</taxon>
        <taxon>Tracheophyta</taxon>
        <taxon>Spermatophyta</taxon>
        <taxon>Magnoliopsida</taxon>
        <taxon>Trochodendrales</taxon>
        <taxon>Trochodendraceae</taxon>
        <taxon>Tetracentron</taxon>
    </lineage>
</organism>
<accession>A0A835CWY5</accession>